<dbReference type="GO" id="GO:0003700">
    <property type="term" value="F:DNA-binding transcription factor activity"/>
    <property type="evidence" value="ECO:0007669"/>
    <property type="project" value="InterPro"/>
</dbReference>
<protein>
    <recommendedName>
        <fullName evidence="2">HTH-type transcriptional regulator CzcR</fullName>
    </recommendedName>
</protein>
<evidence type="ECO:0000256" key="4">
    <source>
        <dbReference type="ARBA" id="ARBA00023125"/>
    </source>
</evidence>
<dbReference type="InterPro" id="IPR005119">
    <property type="entry name" value="LysR_subst-bd"/>
</dbReference>
<dbReference type="Proteomes" id="UP000065797">
    <property type="component" value="Unassembled WGS sequence"/>
</dbReference>
<evidence type="ECO:0000313" key="7">
    <source>
        <dbReference type="EMBL" id="KWU68169.1"/>
    </source>
</evidence>
<dbReference type="PANTHER" id="PTHR30419:SF25">
    <property type="entry name" value="HTH-TYPE TRANSCRIPTIONAL REGULATOR YTLI"/>
    <property type="match status" value="1"/>
</dbReference>
<dbReference type="Pfam" id="PF03466">
    <property type="entry name" value="LysR_substrate"/>
    <property type="match status" value="1"/>
</dbReference>
<sequence length="290" mass="32724">MEIRLLQTFQAVVQCGSQIKAANLLQYAQSTITLHINQLEEKLGIELFERKGKQMVLTEAGRLVKEQADILLNQVDVITETAKEFSIGQKGLIRIGAIDSIGKTNLISVLTTFMKDHPQICLSIESGVTQQFSQRIIANELDIALCPPPSPELNLEFYPLYEEKLCLILPIDHRLSTQKKIYMCDLEDENFILTGQLCEYRRKIEHVFLHHGFHLHSNYDAANIEMVLNLVLQGFGIAMLPCNFVANSHQYAIRDIDDISFALPVGLIRKKNKVLSPATEKLVANIFSSC</sequence>
<dbReference type="CDD" id="cd05466">
    <property type="entry name" value="PBP2_LTTR_substrate"/>
    <property type="match status" value="1"/>
</dbReference>
<keyword evidence="4" id="KW-0238">DNA-binding</keyword>
<evidence type="ECO:0000259" key="6">
    <source>
        <dbReference type="PROSITE" id="PS50931"/>
    </source>
</evidence>
<dbReference type="InterPro" id="IPR036388">
    <property type="entry name" value="WH-like_DNA-bd_sf"/>
</dbReference>
<dbReference type="PANTHER" id="PTHR30419">
    <property type="entry name" value="HTH-TYPE TRANSCRIPTIONAL REGULATOR YBHD"/>
    <property type="match status" value="1"/>
</dbReference>
<evidence type="ECO:0000256" key="5">
    <source>
        <dbReference type="ARBA" id="ARBA00023163"/>
    </source>
</evidence>
<dbReference type="GO" id="GO:0003677">
    <property type="term" value="F:DNA binding"/>
    <property type="evidence" value="ECO:0007669"/>
    <property type="project" value="UniProtKB-KW"/>
</dbReference>
<dbReference type="GO" id="GO:0005829">
    <property type="term" value="C:cytosol"/>
    <property type="evidence" value="ECO:0007669"/>
    <property type="project" value="TreeGrafter"/>
</dbReference>
<name>A0A109GJS7_BACMY</name>
<evidence type="ECO:0000256" key="2">
    <source>
        <dbReference type="ARBA" id="ARBA00018718"/>
    </source>
</evidence>
<dbReference type="Gene3D" id="1.10.10.10">
    <property type="entry name" value="Winged helix-like DNA-binding domain superfamily/Winged helix DNA-binding domain"/>
    <property type="match status" value="1"/>
</dbReference>
<reference evidence="7 8" key="1">
    <citation type="submission" date="2016-01" db="EMBL/GenBank/DDBJ databases">
        <authorList>
            <person name="McClelland M."/>
            <person name="Jain A."/>
            <person name="Saraogi P."/>
            <person name="Mendelson R."/>
            <person name="Westerman R."/>
            <person name="SanMiguel P."/>
            <person name="Csonka L."/>
        </authorList>
    </citation>
    <scope>NUCLEOTIDE SEQUENCE [LARGE SCALE GENOMIC DNA]</scope>
    <source>
        <strain evidence="7 8">PE8-15</strain>
    </source>
</reference>
<evidence type="ECO:0000256" key="1">
    <source>
        <dbReference type="ARBA" id="ARBA00009437"/>
    </source>
</evidence>
<comment type="caution">
    <text evidence="7">The sequence shown here is derived from an EMBL/GenBank/DDBJ whole genome shotgun (WGS) entry which is preliminary data.</text>
</comment>
<accession>A0A109GJS7</accession>
<dbReference type="SUPFAM" id="SSF46785">
    <property type="entry name" value="Winged helix' DNA-binding domain"/>
    <property type="match status" value="1"/>
</dbReference>
<dbReference type="EMBL" id="LRPH01000002">
    <property type="protein sequence ID" value="KWU68169.1"/>
    <property type="molecule type" value="Genomic_DNA"/>
</dbReference>
<dbReference type="Pfam" id="PF00126">
    <property type="entry name" value="HTH_1"/>
    <property type="match status" value="1"/>
</dbReference>
<evidence type="ECO:0000313" key="8">
    <source>
        <dbReference type="Proteomes" id="UP000065797"/>
    </source>
</evidence>
<keyword evidence="3" id="KW-0805">Transcription regulation</keyword>
<gene>
    <name evidence="7" type="ORF">AWW70_04015</name>
</gene>
<comment type="similarity">
    <text evidence="1">Belongs to the LysR transcriptional regulatory family.</text>
</comment>
<dbReference type="InterPro" id="IPR050950">
    <property type="entry name" value="HTH-type_LysR_regulators"/>
</dbReference>
<dbReference type="SUPFAM" id="SSF53850">
    <property type="entry name" value="Periplasmic binding protein-like II"/>
    <property type="match status" value="1"/>
</dbReference>
<dbReference type="Gene3D" id="3.40.190.290">
    <property type="match status" value="1"/>
</dbReference>
<dbReference type="PROSITE" id="PS50931">
    <property type="entry name" value="HTH_LYSR"/>
    <property type="match status" value="1"/>
</dbReference>
<dbReference type="RefSeq" id="WP_060748938.1">
    <property type="nucleotide sequence ID" value="NZ_LRPH01000002.1"/>
</dbReference>
<proteinExistence type="inferred from homology"/>
<organism evidence="7 8">
    <name type="scientific">Bacillus mycoides</name>
    <dbReference type="NCBI Taxonomy" id="1405"/>
    <lineage>
        <taxon>Bacteria</taxon>
        <taxon>Bacillati</taxon>
        <taxon>Bacillota</taxon>
        <taxon>Bacilli</taxon>
        <taxon>Bacillales</taxon>
        <taxon>Bacillaceae</taxon>
        <taxon>Bacillus</taxon>
        <taxon>Bacillus cereus group</taxon>
    </lineage>
</organism>
<dbReference type="InterPro" id="IPR000847">
    <property type="entry name" value="LysR_HTH_N"/>
</dbReference>
<dbReference type="AlphaFoldDB" id="A0A109GJS7"/>
<dbReference type="InterPro" id="IPR036390">
    <property type="entry name" value="WH_DNA-bd_sf"/>
</dbReference>
<feature type="domain" description="HTH lysR-type" evidence="6">
    <location>
        <begin position="1"/>
        <end position="58"/>
    </location>
</feature>
<evidence type="ECO:0000256" key="3">
    <source>
        <dbReference type="ARBA" id="ARBA00023015"/>
    </source>
</evidence>
<dbReference type="FunFam" id="1.10.10.10:FF:000001">
    <property type="entry name" value="LysR family transcriptional regulator"/>
    <property type="match status" value="1"/>
</dbReference>
<keyword evidence="5" id="KW-0804">Transcription</keyword>